<name>A0A7J5Y6R3_DISMA</name>
<accession>A0A7J5Y6R3</accession>
<gene>
    <name evidence="1" type="ORF">F7725_008299</name>
</gene>
<evidence type="ECO:0000313" key="1">
    <source>
        <dbReference type="EMBL" id="KAF3845136.1"/>
    </source>
</evidence>
<evidence type="ECO:0000313" key="2">
    <source>
        <dbReference type="Proteomes" id="UP000518266"/>
    </source>
</evidence>
<dbReference type="EMBL" id="JAAKFY010000015">
    <property type="protein sequence ID" value="KAF3845136.1"/>
    <property type="molecule type" value="Genomic_DNA"/>
</dbReference>
<proteinExistence type="predicted"/>
<organism evidence="1 2">
    <name type="scientific">Dissostichus mawsoni</name>
    <name type="common">Antarctic cod</name>
    <dbReference type="NCBI Taxonomy" id="36200"/>
    <lineage>
        <taxon>Eukaryota</taxon>
        <taxon>Metazoa</taxon>
        <taxon>Chordata</taxon>
        <taxon>Craniata</taxon>
        <taxon>Vertebrata</taxon>
        <taxon>Euteleostomi</taxon>
        <taxon>Actinopterygii</taxon>
        <taxon>Neopterygii</taxon>
        <taxon>Teleostei</taxon>
        <taxon>Neoteleostei</taxon>
        <taxon>Acanthomorphata</taxon>
        <taxon>Eupercaria</taxon>
        <taxon>Perciformes</taxon>
        <taxon>Notothenioidei</taxon>
        <taxon>Nototheniidae</taxon>
        <taxon>Dissostichus</taxon>
    </lineage>
</organism>
<keyword evidence="2" id="KW-1185">Reference proteome</keyword>
<comment type="caution">
    <text evidence="1">The sequence shown here is derived from an EMBL/GenBank/DDBJ whole genome shotgun (WGS) entry which is preliminary data.</text>
</comment>
<dbReference type="AlphaFoldDB" id="A0A7J5Y6R3"/>
<protein>
    <submittedName>
        <fullName evidence="1">Uncharacterized protein</fullName>
    </submittedName>
</protein>
<reference evidence="1 2" key="1">
    <citation type="submission" date="2020-03" db="EMBL/GenBank/DDBJ databases">
        <title>Dissostichus mawsoni Genome sequencing and assembly.</title>
        <authorList>
            <person name="Park H."/>
        </authorList>
    </citation>
    <scope>NUCLEOTIDE SEQUENCE [LARGE SCALE GENOMIC DNA]</scope>
    <source>
        <strain evidence="1">DM0001</strain>
        <tissue evidence="1">Muscle</tissue>
    </source>
</reference>
<sequence length="62" mass="6901">MEQEVEGGRVLHTVSSCQSAISSLSARLVTLMEADVCVQTHVGWEEEESDVHGRVLTQETWE</sequence>
<dbReference type="Proteomes" id="UP000518266">
    <property type="component" value="Unassembled WGS sequence"/>
</dbReference>